<dbReference type="EMBL" id="CP063356">
    <property type="protein sequence ID" value="QOY34221.1"/>
    <property type="molecule type" value="Genomic_DNA"/>
</dbReference>
<dbReference type="Pfam" id="PF04101">
    <property type="entry name" value="Glyco_tran_28_C"/>
    <property type="match status" value="1"/>
</dbReference>
<dbReference type="InterPro" id="IPR050519">
    <property type="entry name" value="Glycosyltransf_28_UgtP"/>
</dbReference>
<dbReference type="PANTHER" id="PTHR43025">
    <property type="entry name" value="MONOGALACTOSYLDIACYLGLYCEROL SYNTHASE"/>
    <property type="match status" value="1"/>
</dbReference>
<reference evidence="7 9" key="1">
    <citation type="submission" date="2016-10" db="EMBL/GenBank/DDBJ databases">
        <title>Draft genome sequences of four alkaliphilic bacteria belonging to the Anaerobacillus genus.</title>
        <authorList>
            <person name="Bassil N.M."/>
            <person name="Lloyd J.R."/>
        </authorList>
    </citation>
    <scope>NUCLEOTIDE SEQUENCE [LARGE SCALE GENOMIC DNA]</scope>
    <source>
        <strain evidence="7 9">NB2006</strain>
    </source>
</reference>
<evidence type="ECO:0000256" key="2">
    <source>
        <dbReference type="ARBA" id="ARBA00006962"/>
    </source>
</evidence>
<dbReference type="PANTHER" id="PTHR43025:SF3">
    <property type="entry name" value="MONOGALACTOSYLDIACYLGLYCEROL SYNTHASE 1, CHLOROPLASTIC"/>
    <property type="match status" value="1"/>
</dbReference>
<dbReference type="GO" id="GO:0016758">
    <property type="term" value="F:hexosyltransferase activity"/>
    <property type="evidence" value="ECO:0007669"/>
    <property type="project" value="InterPro"/>
</dbReference>
<keyword evidence="4 8" id="KW-0808">Transferase</keyword>
<protein>
    <submittedName>
        <fullName evidence="8">Glycosyltransferase</fullName>
    </submittedName>
</protein>
<dbReference type="RefSeq" id="WP_071316434.1">
    <property type="nucleotide sequence ID" value="NZ_CP063356.2"/>
</dbReference>
<dbReference type="InterPro" id="IPR009695">
    <property type="entry name" value="Diacylglyc_glucosyltr_N"/>
</dbReference>
<evidence type="ECO:0000256" key="4">
    <source>
        <dbReference type="ARBA" id="ARBA00022679"/>
    </source>
</evidence>
<dbReference type="Gene3D" id="3.40.50.2000">
    <property type="entry name" value="Glycogen Phosphorylase B"/>
    <property type="match status" value="1"/>
</dbReference>
<evidence type="ECO:0000256" key="1">
    <source>
        <dbReference type="ARBA" id="ARBA00004370"/>
    </source>
</evidence>
<proteinExistence type="inferred from homology"/>
<dbReference type="InterPro" id="IPR007235">
    <property type="entry name" value="Glyco_trans_28_C"/>
</dbReference>
<keyword evidence="9" id="KW-1185">Reference proteome</keyword>
<reference evidence="8" key="4">
    <citation type="submission" date="2020-10" db="EMBL/GenBank/DDBJ databases">
        <authorList>
            <person name="Bassil N.M."/>
            <person name="Lloyd J.R."/>
        </authorList>
    </citation>
    <scope>NUCLEOTIDE SEQUENCE</scope>
    <source>
        <strain evidence="8">NB2006</strain>
    </source>
</reference>
<dbReference type="Pfam" id="PF06925">
    <property type="entry name" value="MGDG_synth"/>
    <property type="match status" value="1"/>
</dbReference>
<evidence type="ECO:0000259" key="6">
    <source>
        <dbReference type="Pfam" id="PF06925"/>
    </source>
</evidence>
<dbReference type="KEGG" id="aia:AWH56_015965"/>
<dbReference type="OrthoDB" id="9815663at2"/>
<evidence type="ECO:0000256" key="3">
    <source>
        <dbReference type="ARBA" id="ARBA00022676"/>
    </source>
</evidence>
<sequence length="387" mass="43950">MNKRKIIIFSVSFGNGHNQVSKVLLSHLRAKGFEIEIIDTFDAINALFHKVVLDSYLQLLRYRPSAWGKLYHYSEENPNSFFLKQFNAFLTNKLYRTLDEKKAGIIITTHPIATTLLANVIRKKNVSVQLYALLTDFAVHPMSVHPEVDGYFIASEHLRYFAKTYNLDETIFYPTGIPTPKETIHEYSKQQLRRKLKLDENMKTVIVAGGGVGLAKFSNILSGLEAFSEKLQIICVTGENRRARAKIERFQSKHSVRVLGFTNLFMEYLKASDVILSKAGGVTMSEALVCETPVVIFQPLPGQEEQNSQFLMNYGAAIKAEVVEEIPVLLERIIFNKHYHSLMTENAKKLKQPNAASEIAKIIDEKFQNNVTSPYSYSIHGQILQSK</sequence>
<dbReference type="SUPFAM" id="SSF53756">
    <property type="entry name" value="UDP-Glycosyltransferase/glycogen phosphorylase"/>
    <property type="match status" value="1"/>
</dbReference>
<organism evidence="7 9">
    <name type="scientific">Anaerobacillus isosaccharinicus</name>
    <dbReference type="NCBI Taxonomy" id="1532552"/>
    <lineage>
        <taxon>Bacteria</taxon>
        <taxon>Bacillati</taxon>
        <taxon>Bacillota</taxon>
        <taxon>Bacilli</taxon>
        <taxon>Bacillales</taxon>
        <taxon>Bacillaceae</taxon>
        <taxon>Anaerobacillus</taxon>
    </lineage>
</organism>
<feature type="domain" description="Diacylglycerol glucosyltransferase N-terminal" evidence="6">
    <location>
        <begin position="17"/>
        <end position="178"/>
    </location>
</feature>
<evidence type="ECO:0000313" key="9">
    <source>
        <dbReference type="Proteomes" id="UP000180175"/>
    </source>
</evidence>
<dbReference type="GO" id="GO:0016020">
    <property type="term" value="C:membrane"/>
    <property type="evidence" value="ECO:0007669"/>
    <property type="project" value="UniProtKB-SubCell"/>
</dbReference>
<name>A0A1S2M8I2_9BACI</name>
<evidence type="ECO:0000259" key="5">
    <source>
        <dbReference type="Pfam" id="PF04101"/>
    </source>
</evidence>
<feature type="domain" description="Glycosyl transferase family 28 C-terminal" evidence="5">
    <location>
        <begin position="204"/>
        <end position="356"/>
    </location>
</feature>
<dbReference type="AlphaFoldDB" id="A0A1S2M8I2"/>
<reference evidence="8 9" key="2">
    <citation type="journal article" date="2017" name="Genome Announc.">
        <title>Draft Genome Sequences of Four Alkaliphilic Bacteria Belonging to the Anaerobacillus Genus.</title>
        <authorList>
            <person name="Bassil N.M."/>
            <person name="Lloyd J.R."/>
        </authorList>
    </citation>
    <scope>NUCLEOTIDE SEQUENCE [LARGE SCALE GENOMIC DNA]</scope>
    <source>
        <strain evidence="8 9">NB2006</strain>
    </source>
</reference>
<dbReference type="Proteomes" id="UP000180175">
    <property type="component" value="Chromosome"/>
</dbReference>
<dbReference type="GO" id="GO:0009247">
    <property type="term" value="P:glycolipid biosynthetic process"/>
    <property type="evidence" value="ECO:0007669"/>
    <property type="project" value="InterPro"/>
</dbReference>
<gene>
    <name evidence="8" type="ORF">AWH56_015965</name>
    <name evidence="7" type="ORF">AWH56_06910</name>
</gene>
<reference evidence="8 9" key="3">
    <citation type="journal article" date="2019" name="Int. J. Syst. Evol. Microbiol.">
        <title>Anaerobacillus isosaccharinicus sp. nov., an alkaliphilic bacterium which degrades isosaccharinic acid.</title>
        <authorList>
            <person name="Bassil N.M."/>
            <person name="Lloyd J.R."/>
        </authorList>
    </citation>
    <scope>NUCLEOTIDE SEQUENCE [LARGE SCALE GENOMIC DNA]</scope>
    <source>
        <strain evidence="8 9">NB2006</strain>
    </source>
</reference>
<dbReference type="EMBL" id="LQXD01000063">
    <property type="protein sequence ID" value="OIJ20906.1"/>
    <property type="molecule type" value="Genomic_DNA"/>
</dbReference>
<evidence type="ECO:0000313" key="8">
    <source>
        <dbReference type="EMBL" id="QOY34221.1"/>
    </source>
</evidence>
<comment type="subcellular location">
    <subcellularLocation>
        <location evidence="1">Membrane</location>
    </subcellularLocation>
</comment>
<accession>A0A1S2M8I2</accession>
<keyword evidence="3" id="KW-0328">Glycosyltransferase</keyword>
<comment type="similarity">
    <text evidence="2">Belongs to the glycosyltransferase 28 family.</text>
</comment>
<evidence type="ECO:0000313" key="7">
    <source>
        <dbReference type="EMBL" id="OIJ20906.1"/>
    </source>
</evidence>